<name>A0ABP8HNX5_9BACT</name>
<gene>
    <name evidence="2" type="ORF">GCM10023184_41050</name>
</gene>
<feature type="domain" description="Cyclic nucleotide-binding" evidence="1">
    <location>
        <begin position="12"/>
        <end position="114"/>
    </location>
</feature>
<dbReference type="InterPro" id="IPR000595">
    <property type="entry name" value="cNMP-bd_dom"/>
</dbReference>
<accession>A0ABP8HNX5</accession>
<dbReference type="InterPro" id="IPR014710">
    <property type="entry name" value="RmlC-like_jellyroll"/>
</dbReference>
<protein>
    <submittedName>
        <fullName evidence="2">Crp/Fnr family transcriptional regulator</fullName>
    </submittedName>
</protein>
<dbReference type="SUPFAM" id="SSF51206">
    <property type="entry name" value="cAMP-binding domain-like"/>
    <property type="match status" value="1"/>
</dbReference>
<reference evidence="3" key="1">
    <citation type="journal article" date="2019" name="Int. J. Syst. Evol. Microbiol.">
        <title>The Global Catalogue of Microorganisms (GCM) 10K type strain sequencing project: providing services to taxonomists for standard genome sequencing and annotation.</title>
        <authorList>
            <consortium name="The Broad Institute Genomics Platform"/>
            <consortium name="The Broad Institute Genome Sequencing Center for Infectious Disease"/>
            <person name="Wu L."/>
            <person name="Ma J."/>
        </authorList>
    </citation>
    <scope>NUCLEOTIDE SEQUENCE [LARGE SCALE GENOMIC DNA]</scope>
    <source>
        <strain evidence="3">JCM 17919</strain>
    </source>
</reference>
<dbReference type="EMBL" id="BAABGY010000016">
    <property type="protein sequence ID" value="GAA4342038.1"/>
    <property type="molecule type" value="Genomic_DNA"/>
</dbReference>
<comment type="caution">
    <text evidence="2">The sequence shown here is derived from an EMBL/GenBank/DDBJ whole genome shotgun (WGS) entry which is preliminary data.</text>
</comment>
<dbReference type="RefSeq" id="WP_345257805.1">
    <property type="nucleotide sequence ID" value="NZ_BAABGY010000016.1"/>
</dbReference>
<dbReference type="Pfam" id="PF00027">
    <property type="entry name" value="cNMP_binding"/>
    <property type="match status" value="1"/>
</dbReference>
<evidence type="ECO:0000259" key="1">
    <source>
        <dbReference type="PROSITE" id="PS50042"/>
    </source>
</evidence>
<dbReference type="InterPro" id="IPR018490">
    <property type="entry name" value="cNMP-bd_dom_sf"/>
</dbReference>
<dbReference type="Proteomes" id="UP001501725">
    <property type="component" value="Unassembled WGS sequence"/>
</dbReference>
<evidence type="ECO:0000313" key="2">
    <source>
        <dbReference type="EMBL" id="GAA4342038.1"/>
    </source>
</evidence>
<dbReference type="Gene3D" id="2.60.120.10">
    <property type="entry name" value="Jelly Rolls"/>
    <property type="match status" value="1"/>
</dbReference>
<dbReference type="CDD" id="cd00038">
    <property type="entry name" value="CAP_ED"/>
    <property type="match status" value="1"/>
</dbReference>
<sequence>MFESVRAYYQKLIPQLQDHEWSAIESRFTVQHLKKGELLTRQGEICRQVSFINKGLLRFFYNVDGRSVSIGFMPEGEYIAQYDSFLVQAPSKGNIDVLEDAELVNLSYTDVQELYAAYPVFQVFGRKIAEMLFMMVVSQTTSLLTLSPEERYLAVAEEEPYIIRRVPQYLIASYIGITPEHLSRLRRKLARKAGVA</sequence>
<proteinExistence type="predicted"/>
<keyword evidence="3" id="KW-1185">Reference proteome</keyword>
<organism evidence="2 3">
    <name type="scientific">Flaviaesturariibacter amylovorans</name>
    <dbReference type="NCBI Taxonomy" id="1084520"/>
    <lineage>
        <taxon>Bacteria</taxon>
        <taxon>Pseudomonadati</taxon>
        <taxon>Bacteroidota</taxon>
        <taxon>Chitinophagia</taxon>
        <taxon>Chitinophagales</taxon>
        <taxon>Chitinophagaceae</taxon>
        <taxon>Flaviaestuariibacter</taxon>
    </lineage>
</organism>
<dbReference type="PROSITE" id="PS50042">
    <property type="entry name" value="CNMP_BINDING_3"/>
    <property type="match status" value="1"/>
</dbReference>
<evidence type="ECO:0000313" key="3">
    <source>
        <dbReference type="Proteomes" id="UP001501725"/>
    </source>
</evidence>